<proteinExistence type="predicted"/>
<dbReference type="InterPro" id="IPR009097">
    <property type="entry name" value="Cyclic_Pdiesterase"/>
</dbReference>
<keyword evidence="1" id="KW-0436">Ligase</keyword>
<gene>
    <name evidence="1" type="ORF">JMA_09320</name>
</gene>
<protein>
    <submittedName>
        <fullName evidence="1">2'-5' RNA ligase</fullName>
    </submittedName>
</protein>
<organism evidence="1 2">
    <name type="scientific">Jeotgalibacillus malaysiensis</name>
    <dbReference type="NCBI Taxonomy" id="1508404"/>
    <lineage>
        <taxon>Bacteria</taxon>
        <taxon>Bacillati</taxon>
        <taxon>Bacillota</taxon>
        <taxon>Bacilli</taxon>
        <taxon>Bacillales</taxon>
        <taxon>Caryophanaceae</taxon>
        <taxon>Jeotgalibacillus</taxon>
    </lineage>
</organism>
<name>A0A0B5AQ89_9BACL</name>
<accession>A0A0B5AQ89</accession>
<dbReference type="Gene3D" id="3.90.1140.10">
    <property type="entry name" value="Cyclic phosphodiesterase"/>
    <property type="match status" value="1"/>
</dbReference>
<dbReference type="EMBL" id="CP009416">
    <property type="protein sequence ID" value="AJD90249.1"/>
    <property type="molecule type" value="Genomic_DNA"/>
</dbReference>
<reference evidence="1 2" key="1">
    <citation type="submission" date="2014-08" db="EMBL/GenBank/DDBJ databases">
        <title>Complete genome of a marine bacteria Jeotgalibacillus malaysiensis.</title>
        <authorList>
            <person name="Yaakop A.S."/>
            <person name="Chan K.-G."/>
            <person name="Goh K.M."/>
        </authorList>
    </citation>
    <scope>NUCLEOTIDE SEQUENCE [LARGE SCALE GENOMIC DNA]</scope>
    <source>
        <strain evidence="1 2">D5</strain>
    </source>
</reference>
<dbReference type="AlphaFoldDB" id="A0A0B5AQ89"/>
<dbReference type="OrthoDB" id="70764at2"/>
<dbReference type="Proteomes" id="UP000031449">
    <property type="component" value="Chromosome"/>
</dbReference>
<dbReference type="GO" id="GO:0016874">
    <property type="term" value="F:ligase activity"/>
    <property type="evidence" value="ECO:0007669"/>
    <property type="project" value="UniProtKB-KW"/>
</dbReference>
<evidence type="ECO:0000313" key="2">
    <source>
        <dbReference type="Proteomes" id="UP000031449"/>
    </source>
</evidence>
<evidence type="ECO:0000313" key="1">
    <source>
        <dbReference type="EMBL" id="AJD90249.1"/>
    </source>
</evidence>
<dbReference type="Pfam" id="PF13563">
    <property type="entry name" value="2_5_RNA_ligase2"/>
    <property type="match status" value="1"/>
</dbReference>
<dbReference type="SUPFAM" id="SSF55144">
    <property type="entry name" value="LigT-like"/>
    <property type="match status" value="1"/>
</dbReference>
<dbReference type="STRING" id="1508404.JMA_09320"/>
<keyword evidence="2" id="KW-1185">Reference proteome</keyword>
<dbReference type="HOGENOM" id="CLU_1501486_0_0_9"/>
<dbReference type="KEGG" id="jeo:JMA_09320"/>
<dbReference type="BioCyc" id="JESP1508404:G14D9-10164-MONOMER"/>
<sequence>MKVEYLIGIVPPVDYLKRIKHFQNKWARQSSIEPHITVKAQGGLTPDLQWLEQVKQVCKEAKPFQVDLGKPDEFGDHSLHLSVNSDGLVQLHQRLVHEISPSDDLIKQYFELDAFVPHLTLGKMQNCVELLNGQNEQKLQQLKKIADEELTPYPVFNVNFIRIYELNFETYRCEKFEDISLGQ</sequence>